<dbReference type="Proteomes" id="UP000517765">
    <property type="component" value="Unassembled WGS sequence"/>
</dbReference>
<feature type="chain" id="PRO_5038308147" description="LPXTG cell wall anchor domain-containing protein" evidence="3">
    <location>
        <begin position="23"/>
        <end position="199"/>
    </location>
</feature>
<feature type="compositionally biased region" description="Gly residues" evidence="1">
    <location>
        <begin position="153"/>
        <end position="165"/>
    </location>
</feature>
<gene>
    <name evidence="6" type="ORF">FNX44_003465</name>
    <name evidence="4" type="ORF">H3146_04955</name>
    <name evidence="5" type="ORF">H3147_11800</name>
</gene>
<reference evidence="8 9" key="2">
    <citation type="submission" date="2020-05" db="EMBL/GenBank/DDBJ databases">
        <title>Classification of alakaliphilic streptomycetes isolated from an alkaline soil next to Lonar Crater, India and a proposal for the recognition of Streptomyces alkaliterrae sp. nov.</title>
        <authorList>
            <person name="Golinska P."/>
        </authorList>
    </citation>
    <scope>NUCLEOTIDE SEQUENCE [LARGE SCALE GENOMIC DNA]</scope>
    <source>
        <strain evidence="9">OF3</strain>
        <strain evidence="8">OF8</strain>
    </source>
</reference>
<evidence type="ECO:0000313" key="7">
    <source>
        <dbReference type="Proteomes" id="UP000320857"/>
    </source>
</evidence>
<keyword evidence="7" id="KW-1185">Reference proteome</keyword>
<evidence type="ECO:0000313" key="6">
    <source>
        <dbReference type="EMBL" id="MQS00948.1"/>
    </source>
</evidence>
<evidence type="ECO:0000256" key="1">
    <source>
        <dbReference type="SAM" id="MobiDB-lite"/>
    </source>
</evidence>
<name>A0A5P0YL28_9ACTN</name>
<dbReference type="EMBL" id="JABJWZ010000025">
    <property type="protein sequence ID" value="MBB1252718.1"/>
    <property type="molecule type" value="Genomic_DNA"/>
</dbReference>
<accession>A0A5P0YL28</accession>
<organism evidence="6 7">
    <name type="scientific">Streptomyces alkaliterrae</name>
    <dbReference type="NCBI Taxonomy" id="2213162"/>
    <lineage>
        <taxon>Bacteria</taxon>
        <taxon>Bacillati</taxon>
        <taxon>Actinomycetota</taxon>
        <taxon>Actinomycetes</taxon>
        <taxon>Kitasatosporales</taxon>
        <taxon>Streptomycetaceae</taxon>
        <taxon>Streptomyces</taxon>
    </lineage>
</organism>
<evidence type="ECO:0000313" key="5">
    <source>
        <dbReference type="EMBL" id="MBB1259513.1"/>
    </source>
</evidence>
<reference evidence="6 7" key="1">
    <citation type="submission" date="2019-10" db="EMBL/GenBank/DDBJ databases">
        <title>Streptomyces sp. nov., a novel actinobacterium isolated from alkaline environment.</title>
        <authorList>
            <person name="Golinska P."/>
        </authorList>
    </citation>
    <scope>NUCLEOTIDE SEQUENCE [LARGE SCALE GENOMIC DNA]</scope>
    <source>
        <strain evidence="6 7">OF1</strain>
    </source>
</reference>
<evidence type="ECO:0000256" key="2">
    <source>
        <dbReference type="SAM" id="Phobius"/>
    </source>
</evidence>
<feature type="signal peptide" evidence="3">
    <location>
        <begin position="1"/>
        <end position="22"/>
    </location>
</feature>
<keyword evidence="2" id="KW-0472">Membrane</keyword>
<dbReference type="RefSeq" id="WP_143646424.1">
    <property type="nucleotide sequence ID" value="NZ_JABJWZ010000025.1"/>
</dbReference>
<comment type="caution">
    <text evidence="6">The sequence shown here is derived from an EMBL/GenBank/DDBJ whole genome shotgun (WGS) entry which is preliminary data.</text>
</comment>
<dbReference type="EMBL" id="JABJXA010000055">
    <property type="protein sequence ID" value="MBB1259513.1"/>
    <property type="molecule type" value="Genomic_DNA"/>
</dbReference>
<reference evidence="4" key="3">
    <citation type="journal article" name="Syst. Appl. Microbiol.">
        <title>Streptomyces alkaliterrae sp. nov., isolated from an alkaline soil, and emended descriptions of Streptomyces alkaliphilus, Streptomyces calidiresistens and Streptomyces durbertensis.</title>
        <authorList>
            <person name="Swiecimska M."/>
            <person name="Golinska P."/>
            <person name="Nouioui I."/>
            <person name="Wypij M."/>
            <person name="Rai M."/>
            <person name="Sangal V."/>
            <person name="Goodfellow M."/>
        </authorList>
    </citation>
    <scope>NUCLEOTIDE SEQUENCE</scope>
    <source>
        <strain evidence="4">OF3</strain>
        <strain evidence="5">OF8</strain>
    </source>
</reference>
<keyword evidence="2" id="KW-0812">Transmembrane</keyword>
<evidence type="ECO:0000313" key="8">
    <source>
        <dbReference type="Proteomes" id="UP000517765"/>
    </source>
</evidence>
<dbReference type="Proteomes" id="UP000525686">
    <property type="component" value="Unassembled WGS sequence"/>
</dbReference>
<feature type="transmembrane region" description="Helical" evidence="2">
    <location>
        <begin position="168"/>
        <end position="186"/>
    </location>
</feature>
<evidence type="ECO:0000313" key="9">
    <source>
        <dbReference type="Proteomes" id="UP000525686"/>
    </source>
</evidence>
<keyword evidence="3" id="KW-0732">Signal</keyword>
<dbReference type="AlphaFoldDB" id="A0A5P0YL28"/>
<dbReference type="OrthoDB" id="4248454at2"/>
<dbReference type="Proteomes" id="UP000320857">
    <property type="component" value="Unassembled WGS sequence"/>
</dbReference>
<proteinExistence type="predicted"/>
<evidence type="ECO:0000256" key="3">
    <source>
        <dbReference type="SAM" id="SignalP"/>
    </source>
</evidence>
<feature type="region of interest" description="Disordered" evidence="1">
    <location>
        <begin position="134"/>
        <end position="165"/>
    </location>
</feature>
<keyword evidence="2" id="KW-1133">Transmembrane helix</keyword>
<evidence type="ECO:0000313" key="4">
    <source>
        <dbReference type="EMBL" id="MBB1252718.1"/>
    </source>
</evidence>
<evidence type="ECO:0008006" key="10">
    <source>
        <dbReference type="Google" id="ProtNLM"/>
    </source>
</evidence>
<dbReference type="EMBL" id="VJYK02000019">
    <property type="protein sequence ID" value="MQS00948.1"/>
    <property type="molecule type" value="Genomic_DNA"/>
</dbReference>
<sequence>MSAVRTVRIPLCAALLTLTAWASTAAPVAADPGADEPRHSAAGSVRITPPKVKAGGEVNIRVDSCDGDKAIARSEAFVASVALRPAADDTLSGDAGVRRKIEPGTYAVLVDCYDKRGDLQRSIAQGRLVVVDGEKPVPPEPVHPVKPTAPVKAGGGGTADGGGPTGGLTGGLTLLALFALAGAAVMRRRKTAGRHGGTD</sequence>
<protein>
    <recommendedName>
        <fullName evidence="10">LPXTG cell wall anchor domain-containing protein</fullName>
    </recommendedName>
</protein>